<evidence type="ECO:0000313" key="2">
    <source>
        <dbReference type="EMBL" id="GGG03051.1"/>
    </source>
</evidence>
<evidence type="ECO:0000313" key="3">
    <source>
        <dbReference type="Proteomes" id="UP000605253"/>
    </source>
</evidence>
<reference evidence="2" key="1">
    <citation type="journal article" date="2014" name="Int. J. Syst. Evol. Microbiol.">
        <title>Complete genome sequence of Corynebacterium casei LMG S-19264T (=DSM 44701T), isolated from a smear-ripened cheese.</title>
        <authorList>
            <consortium name="US DOE Joint Genome Institute (JGI-PGF)"/>
            <person name="Walter F."/>
            <person name="Albersmeier A."/>
            <person name="Kalinowski J."/>
            <person name="Ruckert C."/>
        </authorList>
    </citation>
    <scope>NUCLEOTIDE SEQUENCE</scope>
    <source>
        <strain evidence="2">CGMCC 1.12181</strain>
    </source>
</reference>
<dbReference type="AlphaFoldDB" id="A0A917FS30"/>
<dbReference type="EMBL" id="BMEO01000021">
    <property type="protein sequence ID" value="GGG03051.1"/>
    <property type="molecule type" value="Genomic_DNA"/>
</dbReference>
<comment type="caution">
    <text evidence="2">The sequence shown here is derived from an EMBL/GenBank/DDBJ whole genome shotgun (WGS) entry which is preliminary data.</text>
</comment>
<protein>
    <submittedName>
        <fullName evidence="2">Beta-hydroxyacyl-ACP dehydratase</fullName>
    </submittedName>
</protein>
<dbReference type="Proteomes" id="UP000605253">
    <property type="component" value="Unassembled WGS sequence"/>
</dbReference>
<reference evidence="2" key="2">
    <citation type="submission" date="2020-09" db="EMBL/GenBank/DDBJ databases">
        <authorList>
            <person name="Sun Q."/>
            <person name="Zhou Y."/>
        </authorList>
    </citation>
    <scope>NUCLEOTIDE SEQUENCE</scope>
    <source>
        <strain evidence="2">CGMCC 1.12181</strain>
    </source>
</reference>
<dbReference type="SUPFAM" id="SSF54637">
    <property type="entry name" value="Thioesterase/thiol ester dehydrase-isomerase"/>
    <property type="match status" value="1"/>
</dbReference>
<dbReference type="InterPro" id="IPR029069">
    <property type="entry name" value="HotDog_dom_sf"/>
</dbReference>
<dbReference type="InterPro" id="IPR013114">
    <property type="entry name" value="FabA_FabZ"/>
</dbReference>
<dbReference type="PANTHER" id="PTHR30272:SF1">
    <property type="entry name" value="3-HYDROXYACYL-[ACYL-CARRIER-PROTEIN] DEHYDRATASE"/>
    <property type="match status" value="1"/>
</dbReference>
<sequence length="152" mass="17151">MTQALSHQQILDLVPQQAPFRFIDNIVSVNEDGIVGQYTFKEDESFYAGHFPGQPVTPGVILLETMAQTGVVAYGLYLLSLQLDQSELDQWLTLFSDAEVEFSRPVYPGEQVTIRAEKIFWRRMKLKARVNMHNADNELVASCVISGMGVRK</sequence>
<keyword evidence="3" id="KW-1185">Reference proteome</keyword>
<proteinExistence type="predicted"/>
<dbReference type="PANTHER" id="PTHR30272">
    <property type="entry name" value="3-HYDROXYACYL-[ACYL-CARRIER-PROTEIN] DEHYDRATASE"/>
    <property type="match status" value="1"/>
</dbReference>
<evidence type="ECO:0000256" key="1">
    <source>
        <dbReference type="ARBA" id="ARBA00023239"/>
    </source>
</evidence>
<dbReference type="RefSeq" id="WP_188366133.1">
    <property type="nucleotide sequence ID" value="NZ_BAABJF010000019.1"/>
</dbReference>
<name>A0A917FS30_9GAMM</name>
<keyword evidence="1" id="KW-0456">Lyase</keyword>
<organism evidence="2 3">
    <name type="scientific">Marinicella pacifica</name>
    <dbReference type="NCBI Taxonomy" id="1171543"/>
    <lineage>
        <taxon>Bacteria</taxon>
        <taxon>Pseudomonadati</taxon>
        <taxon>Pseudomonadota</taxon>
        <taxon>Gammaproteobacteria</taxon>
        <taxon>Lysobacterales</taxon>
        <taxon>Marinicellaceae</taxon>
        <taxon>Marinicella</taxon>
    </lineage>
</organism>
<dbReference type="Pfam" id="PF07977">
    <property type="entry name" value="FabA"/>
    <property type="match status" value="1"/>
</dbReference>
<dbReference type="Gene3D" id="3.10.129.10">
    <property type="entry name" value="Hotdog Thioesterase"/>
    <property type="match status" value="1"/>
</dbReference>
<gene>
    <name evidence="2" type="ORF">GCM10011365_25290</name>
</gene>
<dbReference type="GO" id="GO:0016829">
    <property type="term" value="F:lyase activity"/>
    <property type="evidence" value="ECO:0007669"/>
    <property type="project" value="UniProtKB-KW"/>
</dbReference>
<accession>A0A917FS30</accession>